<protein>
    <submittedName>
        <fullName evidence="2">Uncharacterized protein</fullName>
    </submittedName>
</protein>
<proteinExistence type="predicted"/>
<dbReference type="EMBL" id="JABEBT010000063">
    <property type="protein sequence ID" value="KAF7634117.1"/>
    <property type="molecule type" value="Genomic_DNA"/>
</dbReference>
<reference evidence="2" key="1">
    <citation type="journal article" date="2020" name="Ecol. Evol.">
        <title>Genome structure and content of the rice root-knot nematode (Meloidogyne graminicola).</title>
        <authorList>
            <person name="Phan N.T."/>
            <person name="Danchin E.G.J."/>
            <person name="Klopp C."/>
            <person name="Perfus-Barbeoch L."/>
            <person name="Kozlowski D.K."/>
            <person name="Koutsovoulos G.D."/>
            <person name="Lopez-Roques C."/>
            <person name="Bouchez O."/>
            <person name="Zahm M."/>
            <person name="Besnard G."/>
            <person name="Bellafiore S."/>
        </authorList>
    </citation>
    <scope>NUCLEOTIDE SEQUENCE</scope>
    <source>
        <strain evidence="2">VN-18</strain>
    </source>
</reference>
<dbReference type="Proteomes" id="UP000605970">
    <property type="component" value="Unassembled WGS sequence"/>
</dbReference>
<gene>
    <name evidence="2" type="ORF">Mgra_00006416</name>
</gene>
<keyword evidence="1" id="KW-0472">Membrane</keyword>
<dbReference type="AlphaFoldDB" id="A0A8S9ZKX9"/>
<evidence type="ECO:0000313" key="2">
    <source>
        <dbReference type="EMBL" id="KAF7634117.1"/>
    </source>
</evidence>
<keyword evidence="3" id="KW-1185">Reference proteome</keyword>
<sequence>MLVKFIKKNSYSLLAVWALVLLYFFFNVAPFITISTFCAYSKEEILLNLLSPKKIKECAQIISPKKSTCSKKICNTDFDFFVLIRKRKLF</sequence>
<comment type="caution">
    <text evidence="2">The sequence shown here is derived from an EMBL/GenBank/DDBJ whole genome shotgun (WGS) entry which is preliminary data.</text>
</comment>
<evidence type="ECO:0000313" key="3">
    <source>
        <dbReference type="Proteomes" id="UP000605970"/>
    </source>
</evidence>
<keyword evidence="1" id="KW-0812">Transmembrane</keyword>
<organism evidence="2 3">
    <name type="scientific">Meloidogyne graminicola</name>
    <dbReference type="NCBI Taxonomy" id="189291"/>
    <lineage>
        <taxon>Eukaryota</taxon>
        <taxon>Metazoa</taxon>
        <taxon>Ecdysozoa</taxon>
        <taxon>Nematoda</taxon>
        <taxon>Chromadorea</taxon>
        <taxon>Rhabditida</taxon>
        <taxon>Tylenchina</taxon>
        <taxon>Tylenchomorpha</taxon>
        <taxon>Tylenchoidea</taxon>
        <taxon>Meloidogynidae</taxon>
        <taxon>Meloidogyninae</taxon>
        <taxon>Meloidogyne</taxon>
    </lineage>
</organism>
<evidence type="ECO:0000256" key="1">
    <source>
        <dbReference type="SAM" id="Phobius"/>
    </source>
</evidence>
<name>A0A8S9ZKX9_9BILA</name>
<accession>A0A8S9ZKX9</accession>
<keyword evidence="1" id="KW-1133">Transmembrane helix</keyword>
<feature type="transmembrane region" description="Helical" evidence="1">
    <location>
        <begin position="12"/>
        <end position="32"/>
    </location>
</feature>